<dbReference type="AlphaFoldDB" id="A0A445C2I3"/>
<dbReference type="SUPFAM" id="SSF56219">
    <property type="entry name" value="DNase I-like"/>
    <property type="match status" value="1"/>
</dbReference>
<dbReference type="PROSITE" id="PS50158">
    <property type="entry name" value="ZF_CCHC"/>
    <property type="match status" value="1"/>
</dbReference>
<dbReference type="PANTHER" id="PTHR31286:SF178">
    <property type="entry name" value="DUF4283 DOMAIN-CONTAINING PROTEIN"/>
    <property type="match status" value="1"/>
</dbReference>
<dbReference type="GO" id="GO:0008270">
    <property type="term" value="F:zinc ion binding"/>
    <property type="evidence" value="ECO:0007669"/>
    <property type="project" value="UniProtKB-KW"/>
</dbReference>
<proteinExistence type="predicted"/>
<gene>
    <name evidence="4" type="ORF">Ahy_A07g030984</name>
</gene>
<feature type="region of interest" description="Disordered" evidence="2">
    <location>
        <begin position="188"/>
        <end position="276"/>
    </location>
</feature>
<feature type="domain" description="CCHC-type" evidence="3">
    <location>
        <begin position="156"/>
        <end position="170"/>
    </location>
</feature>
<dbReference type="Proteomes" id="UP000289738">
    <property type="component" value="Chromosome A07"/>
</dbReference>
<protein>
    <recommendedName>
        <fullName evidence="3">CCHC-type domain-containing protein</fullName>
    </recommendedName>
</protein>
<dbReference type="InterPro" id="IPR025836">
    <property type="entry name" value="Zn_knuckle_CX2CX4HX4C"/>
</dbReference>
<keyword evidence="1" id="KW-0862">Zinc</keyword>
<dbReference type="GO" id="GO:0003676">
    <property type="term" value="F:nucleic acid binding"/>
    <property type="evidence" value="ECO:0007669"/>
    <property type="project" value="InterPro"/>
</dbReference>
<dbReference type="InterPro" id="IPR040256">
    <property type="entry name" value="At4g02000-like"/>
</dbReference>
<sequence>MQKHFLGMWKNPQGVAVTDIGSKKMLFSFKDRRRGLQIMQNGPWNVRRNMVKLRLWREGESVYEVDHDFMEFWIQIHGIPHDFMDKETGILIGKMLGVLAEVEDPKMDGVLRRPYLRIRVSIDITKALPTGFWLDREELPPLWVFFRYERLPDSYCFNCGILGHEKKKCKYPTAMACWDTTKRKYSPGLGVGQGRPVSTVGGGNSRQQGWNEDGEEGAREQRNTDRESEEKKNFEESRIRDEQAQQRKIREESVWENQTRREEEMAEPEEQVEKVPKISDFQGIRETEPELGVAYKLKNLIEEIRERKNKWANKNKAQKGKQIIEIQGSREMGPTKEIGAKEGVNPVQARMGMGIRLKQYYTIEEGEVNSYRTAEWTLGLEKEGGKETIGQELRRLMLAKNKDIQAHDGRVQGKKIQILSKCEMEGDILKKPIEETQKENNEVRGQHMFQGESFYYVELTSDEDQEVGKEAHADWETQLAKKLEKKLNLKRKREFIQVPLLTQKEWKEEHDDKKIKKLKNNRAVLNGIFVYGNPVFQKRRKLWQELTISNMNKKEPQAYMGDFNDILSQDEKVGVHPQPKNCLETFRKFVDDNGLMDVDLKGSRYTWFSNPRNNFVTRERLDRVLVNWKWLQMYQNVILKATPAISSDHCALILETQPR</sequence>
<keyword evidence="5" id="KW-1185">Reference proteome</keyword>
<evidence type="ECO:0000256" key="2">
    <source>
        <dbReference type="SAM" id="MobiDB-lite"/>
    </source>
</evidence>
<dbReference type="PANTHER" id="PTHR31286">
    <property type="entry name" value="GLYCINE-RICH CELL WALL STRUCTURAL PROTEIN 1.8-LIKE"/>
    <property type="match status" value="1"/>
</dbReference>
<keyword evidence="1" id="KW-0479">Metal-binding</keyword>
<evidence type="ECO:0000313" key="4">
    <source>
        <dbReference type="EMBL" id="RYR45123.1"/>
    </source>
</evidence>
<feature type="compositionally biased region" description="Basic and acidic residues" evidence="2">
    <location>
        <begin position="216"/>
        <end position="263"/>
    </location>
</feature>
<comment type="caution">
    <text evidence="4">The sequence shown here is derived from an EMBL/GenBank/DDBJ whole genome shotgun (WGS) entry which is preliminary data.</text>
</comment>
<name>A0A445C2I3_ARAHY</name>
<dbReference type="InterPro" id="IPR036691">
    <property type="entry name" value="Endo/exonu/phosph_ase_sf"/>
</dbReference>
<evidence type="ECO:0000313" key="5">
    <source>
        <dbReference type="Proteomes" id="UP000289738"/>
    </source>
</evidence>
<dbReference type="Gene3D" id="3.60.10.10">
    <property type="entry name" value="Endonuclease/exonuclease/phosphatase"/>
    <property type="match status" value="1"/>
</dbReference>
<organism evidence="4 5">
    <name type="scientific">Arachis hypogaea</name>
    <name type="common">Peanut</name>
    <dbReference type="NCBI Taxonomy" id="3818"/>
    <lineage>
        <taxon>Eukaryota</taxon>
        <taxon>Viridiplantae</taxon>
        <taxon>Streptophyta</taxon>
        <taxon>Embryophyta</taxon>
        <taxon>Tracheophyta</taxon>
        <taxon>Spermatophyta</taxon>
        <taxon>Magnoliopsida</taxon>
        <taxon>eudicotyledons</taxon>
        <taxon>Gunneridae</taxon>
        <taxon>Pentapetalae</taxon>
        <taxon>rosids</taxon>
        <taxon>fabids</taxon>
        <taxon>Fabales</taxon>
        <taxon>Fabaceae</taxon>
        <taxon>Papilionoideae</taxon>
        <taxon>50 kb inversion clade</taxon>
        <taxon>dalbergioids sensu lato</taxon>
        <taxon>Dalbergieae</taxon>
        <taxon>Pterocarpus clade</taxon>
        <taxon>Arachis</taxon>
    </lineage>
</organism>
<dbReference type="Pfam" id="PF14392">
    <property type="entry name" value="zf-CCHC_4"/>
    <property type="match status" value="1"/>
</dbReference>
<reference evidence="4 5" key="1">
    <citation type="submission" date="2019-01" db="EMBL/GenBank/DDBJ databases">
        <title>Sequencing of cultivated peanut Arachis hypogaea provides insights into genome evolution and oil improvement.</title>
        <authorList>
            <person name="Chen X."/>
        </authorList>
    </citation>
    <scope>NUCLEOTIDE SEQUENCE [LARGE SCALE GENOMIC DNA]</scope>
    <source>
        <strain evidence="5">cv. Fuhuasheng</strain>
        <tissue evidence="4">Leaves</tissue>
    </source>
</reference>
<keyword evidence="1" id="KW-0863">Zinc-finger</keyword>
<accession>A0A445C2I3</accession>
<dbReference type="InterPro" id="IPR001878">
    <property type="entry name" value="Znf_CCHC"/>
</dbReference>
<dbReference type="STRING" id="3818.A0A445C2I3"/>
<dbReference type="SUPFAM" id="SSF57756">
    <property type="entry name" value="Retrovirus zinc finger-like domains"/>
    <property type="match status" value="1"/>
</dbReference>
<evidence type="ECO:0000259" key="3">
    <source>
        <dbReference type="PROSITE" id="PS50158"/>
    </source>
</evidence>
<dbReference type="InterPro" id="IPR036875">
    <property type="entry name" value="Znf_CCHC_sf"/>
</dbReference>
<dbReference type="EMBL" id="SDMP01000007">
    <property type="protein sequence ID" value="RYR45123.1"/>
    <property type="molecule type" value="Genomic_DNA"/>
</dbReference>
<evidence type="ECO:0000256" key="1">
    <source>
        <dbReference type="PROSITE-ProRule" id="PRU00047"/>
    </source>
</evidence>